<keyword evidence="2 5" id="KW-0132">Cell division</keyword>
<dbReference type="RefSeq" id="WP_166917032.1">
    <property type="nucleotide sequence ID" value="NZ_CP050253.1"/>
</dbReference>
<dbReference type="KEGG" id="orb:IPMB12_09165"/>
<dbReference type="PANTHER" id="PTHR39455">
    <property type="entry name" value="CELL DIVISION PROTEIN ZAPD"/>
    <property type="match status" value="1"/>
</dbReference>
<keyword evidence="4 5" id="KW-0131">Cell cycle</keyword>
<dbReference type="GO" id="GO:0005737">
    <property type="term" value="C:cytoplasm"/>
    <property type="evidence" value="ECO:0007669"/>
    <property type="project" value="UniProtKB-SubCell"/>
</dbReference>
<evidence type="ECO:0000256" key="3">
    <source>
        <dbReference type="ARBA" id="ARBA00023210"/>
    </source>
</evidence>
<dbReference type="Gene3D" id="2.60.440.10">
    <property type="entry name" value="YacF-like domains"/>
    <property type="match status" value="1"/>
</dbReference>
<protein>
    <recommendedName>
        <fullName evidence="5">Cell division protein ZapD</fullName>
    </recommendedName>
    <alternativeName>
        <fullName evidence="5">Z ring-associated protein D</fullName>
    </alternativeName>
</protein>
<dbReference type="EMBL" id="CP050253">
    <property type="protein sequence ID" value="QIQ21834.1"/>
    <property type="molecule type" value="Genomic_DNA"/>
</dbReference>
<dbReference type="InterPro" id="IPR036268">
    <property type="entry name" value="ZapD_sf"/>
</dbReference>
<sequence length="249" mass="29063">MSDSLPKIIFEHPLSEKMRTWLRIEFLIKQIYTNKIFNQDNALLFFHTLSELLEIVERSDVRSDLLKELEIQKQKLAVWSNVDGVDVALLHSLLDKLSALSIQLNTNPRLGQELKEDRFLSSIRQRLMIPGGCCSFDLPSFYLWLHLPQSERDTQVLNWISCFSSLHDALAICMQLIRQTSIFKPYQCNSNFYQDNNEEAELLRIRVPLEPRVFPQVSGAKSRYAIRFLPFKTGEQEQRCAFQFELACC</sequence>
<comment type="function">
    <text evidence="5">Cell division factor that enhances FtsZ-ring assembly. Directly interacts with FtsZ and promotes bundling of FtsZ protofilaments, with a reduction in FtsZ GTPase activity.</text>
</comment>
<organism evidence="6 7">
    <name type="scientific">Zophobihabitans entericus</name>
    <dbReference type="NCBI Taxonomy" id="1635327"/>
    <lineage>
        <taxon>Bacteria</taxon>
        <taxon>Pseudomonadati</taxon>
        <taxon>Pseudomonadota</taxon>
        <taxon>Gammaproteobacteria</taxon>
        <taxon>Orbales</taxon>
        <taxon>Orbaceae</taxon>
        <taxon>Zophobihabitans</taxon>
    </lineage>
</organism>
<dbReference type="InterPro" id="IPR009777">
    <property type="entry name" value="ZapD"/>
</dbReference>
<dbReference type="Pfam" id="PF07072">
    <property type="entry name" value="ZapD"/>
    <property type="match status" value="1"/>
</dbReference>
<keyword evidence="7" id="KW-1185">Reference proteome</keyword>
<dbReference type="Gene3D" id="1.10.3900.10">
    <property type="entry name" value="YacF-like"/>
    <property type="match status" value="1"/>
</dbReference>
<proteinExistence type="inferred from homology"/>
<comment type="subunit">
    <text evidence="5">Interacts with FtsZ.</text>
</comment>
<dbReference type="NCBIfam" id="NF003655">
    <property type="entry name" value="PRK05287.1-3"/>
    <property type="match status" value="1"/>
</dbReference>
<keyword evidence="1 5" id="KW-0963">Cytoplasm</keyword>
<dbReference type="GO" id="GO:0000917">
    <property type="term" value="P:division septum assembly"/>
    <property type="evidence" value="ECO:0007669"/>
    <property type="project" value="UniProtKB-KW"/>
</dbReference>
<dbReference type="InParanoid" id="A0A6G9IDQ4"/>
<dbReference type="FunCoup" id="A0A6G9IDQ4">
    <property type="interactions" value="53"/>
</dbReference>
<dbReference type="PANTHER" id="PTHR39455:SF1">
    <property type="entry name" value="CELL DIVISION PROTEIN ZAPD"/>
    <property type="match status" value="1"/>
</dbReference>
<evidence type="ECO:0000256" key="1">
    <source>
        <dbReference type="ARBA" id="ARBA00022490"/>
    </source>
</evidence>
<dbReference type="GO" id="GO:0043093">
    <property type="term" value="P:FtsZ-dependent cytokinesis"/>
    <property type="evidence" value="ECO:0007669"/>
    <property type="project" value="UniProtKB-UniRule"/>
</dbReference>
<evidence type="ECO:0000313" key="6">
    <source>
        <dbReference type="EMBL" id="QIQ21834.1"/>
    </source>
</evidence>
<dbReference type="InterPro" id="IPR027462">
    <property type="entry name" value="ZapD_C"/>
</dbReference>
<reference evidence="6 7" key="1">
    <citation type="submission" date="2020-03" db="EMBL/GenBank/DDBJ databases">
        <title>Complete genome sequence of Orbus sp. IPMB12 (BCRC 80908).</title>
        <authorList>
            <person name="Lo W.-S."/>
            <person name="Chang T.-H."/>
            <person name="Kuo C.-H."/>
        </authorList>
    </citation>
    <scope>NUCLEOTIDE SEQUENCE [LARGE SCALE GENOMIC DNA]</scope>
    <source>
        <strain evidence="6 7">IPMB12</strain>
    </source>
</reference>
<dbReference type="HAMAP" id="MF_01092">
    <property type="entry name" value="ZapD"/>
    <property type="match status" value="1"/>
</dbReference>
<dbReference type="AlphaFoldDB" id="A0A6G9IDQ4"/>
<accession>A0A6G9IDQ4</accession>
<evidence type="ECO:0000256" key="5">
    <source>
        <dbReference type="HAMAP-Rule" id="MF_01092"/>
    </source>
</evidence>
<evidence type="ECO:0000313" key="7">
    <source>
        <dbReference type="Proteomes" id="UP000501168"/>
    </source>
</evidence>
<evidence type="ECO:0000256" key="2">
    <source>
        <dbReference type="ARBA" id="ARBA00022618"/>
    </source>
</evidence>
<comment type="similarity">
    <text evidence="5">Belongs to the ZapD family.</text>
</comment>
<dbReference type="GO" id="GO:0032153">
    <property type="term" value="C:cell division site"/>
    <property type="evidence" value="ECO:0007669"/>
    <property type="project" value="TreeGrafter"/>
</dbReference>
<dbReference type="Proteomes" id="UP000501168">
    <property type="component" value="Chromosome"/>
</dbReference>
<comment type="subcellular location">
    <subcellularLocation>
        <location evidence="5">Cytoplasm</location>
    </subcellularLocation>
    <text evidence="5">Localizes to mid-cell in an FtsZ-dependent manner.</text>
</comment>
<keyword evidence="3 5" id="KW-0717">Septation</keyword>
<evidence type="ECO:0000256" key="4">
    <source>
        <dbReference type="ARBA" id="ARBA00023306"/>
    </source>
</evidence>
<gene>
    <name evidence="5 6" type="primary">zapD</name>
    <name evidence="6" type="ORF">IPMB12_09165</name>
</gene>
<name>A0A6G9IDQ4_9GAMM</name>
<dbReference type="SUPFAM" id="SSF160950">
    <property type="entry name" value="YacF-like"/>
    <property type="match status" value="1"/>
</dbReference>